<organism evidence="1 2">
    <name type="scientific">Solanum commersonii</name>
    <name type="common">Commerson's wild potato</name>
    <name type="synonym">Commerson's nightshade</name>
    <dbReference type="NCBI Taxonomy" id="4109"/>
    <lineage>
        <taxon>Eukaryota</taxon>
        <taxon>Viridiplantae</taxon>
        <taxon>Streptophyta</taxon>
        <taxon>Embryophyta</taxon>
        <taxon>Tracheophyta</taxon>
        <taxon>Spermatophyta</taxon>
        <taxon>Magnoliopsida</taxon>
        <taxon>eudicotyledons</taxon>
        <taxon>Gunneridae</taxon>
        <taxon>Pentapetalae</taxon>
        <taxon>asterids</taxon>
        <taxon>lamiids</taxon>
        <taxon>Solanales</taxon>
        <taxon>Solanaceae</taxon>
        <taxon>Solanoideae</taxon>
        <taxon>Solaneae</taxon>
        <taxon>Solanum</taxon>
    </lineage>
</organism>
<gene>
    <name evidence="1" type="ORF">H5410_009044</name>
</gene>
<evidence type="ECO:0000313" key="2">
    <source>
        <dbReference type="Proteomes" id="UP000824120"/>
    </source>
</evidence>
<name>A0A9J6AID8_SOLCO</name>
<comment type="caution">
    <text evidence="1">The sequence shown here is derived from an EMBL/GenBank/DDBJ whole genome shotgun (WGS) entry which is preliminary data.</text>
</comment>
<evidence type="ECO:0000313" key="1">
    <source>
        <dbReference type="EMBL" id="KAG5623826.1"/>
    </source>
</evidence>
<protein>
    <submittedName>
        <fullName evidence="1">Uncharacterized protein</fullName>
    </submittedName>
</protein>
<dbReference type="Proteomes" id="UP000824120">
    <property type="component" value="Chromosome 2"/>
</dbReference>
<keyword evidence="2" id="KW-1185">Reference proteome</keyword>
<proteinExistence type="predicted"/>
<dbReference type="AlphaFoldDB" id="A0A9J6AID8"/>
<feature type="non-terminal residue" evidence="1">
    <location>
        <position position="1"/>
    </location>
</feature>
<accession>A0A9J6AID8</accession>
<dbReference type="EMBL" id="JACXVP010000002">
    <property type="protein sequence ID" value="KAG5623826.1"/>
    <property type="molecule type" value="Genomic_DNA"/>
</dbReference>
<reference evidence="1 2" key="1">
    <citation type="submission" date="2020-09" db="EMBL/GenBank/DDBJ databases">
        <title>De no assembly of potato wild relative species, Solanum commersonii.</title>
        <authorList>
            <person name="Cho K."/>
        </authorList>
    </citation>
    <scope>NUCLEOTIDE SEQUENCE [LARGE SCALE GENOMIC DNA]</scope>
    <source>
        <strain evidence="1">LZ3.2</strain>
        <tissue evidence="1">Leaf</tissue>
    </source>
</reference>
<sequence length="118" mass="13443">PLTSLVREDYLSRGICLNKQLEEGRWSISGEHVASGFESLNLHILRYFQVNPYFESVKMKFMKLGSKPNQFQTKGDNIRYVATELATDMVINVGDVKFYLHKVCSPSQAIFVTLFSAC</sequence>